<keyword evidence="2" id="KW-1185">Reference proteome</keyword>
<gene>
    <name evidence="1" type="ORF">AB205_0058390</name>
</gene>
<dbReference type="AlphaFoldDB" id="A0A2G9RD53"/>
<proteinExistence type="predicted"/>
<protein>
    <submittedName>
        <fullName evidence="1">Uncharacterized protein</fullName>
    </submittedName>
</protein>
<name>A0A2G9RD53_AQUCT</name>
<dbReference type="Proteomes" id="UP000228934">
    <property type="component" value="Unassembled WGS sequence"/>
</dbReference>
<reference evidence="2" key="1">
    <citation type="journal article" date="2017" name="Nat. Commun.">
        <title>The North American bullfrog draft genome provides insight into hormonal regulation of long noncoding RNA.</title>
        <authorList>
            <person name="Hammond S.A."/>
            <person name="Warren R.L."/>
            <person name="Vandervalk B.P."/>
            <person name="Kucuk E."/>
            <person name="Khan H."/>
            <person name="Gibb E.A."/>
            <person name="Pandoh P."/>
            <person name="Kirk H."/>
            <person name="Zhao Y."/>
            <person name="Jones M."/>
            <person name="Mungall A.J."/>
            <person name="Coope R."/>
            <person name="Pleasance S."/>
            <person name="Moore R.A."/>
            <person name="Holt R.A."/>
            <person name="Round J.M."/>
            <person name="Ohora S."/>
            <person name="Walle B.V."/>
            <person name="Veldhoen N."/>
            <person name="Helbing C.C."/>
            <person name="Birol I."/>
        </authorList>
    </citation>
    <scope>NUCLEOTIDE SEQUENCE [LARGE SCALE GENOMIC DNA]</scope>
</reference>
<evidence type="ECO:0000313" key="1">
    <source>
        <dbReference type="EMBL" id="PIO25810.1"/>
    </source>
</evidence>
<dbReference type="EMBL" id="KV949035">
    <property type="protein sequence ID" value="PIO25810.1"/>
    <property type="molecule type" value="Genomic_DNA"/>
</dbReference>
<organism evidence="1 2">
    <name type="scientific">Aquarana catesbeiana</name>
    <name type="common">American bullfrog</name>
    <name type="synonym">Rana catesbeiana</name>
    <dbReference type="NCBI Taxonomy" id="8400"/>
    <lineage>
        <taxon>Eukaryota</taxon>
        <taxon>Metazoa</taxon>
        <taxon>Chordata</taxon>
        <taxon>Craniata</taxon>
        <taxon>Vertebrata</taxon>
        <taxon>Euteleostomi</taxon>
        <taxon>Amphibia</taxon>
        <taxon>Batrachia</taxon>
        <taxon>Anura</taxon>
        <taxon>Neobatrachia</taxon>
        <taxon>Ranoidea</taxon>
        <taxon>Ranidae</taxon>
        <taxon>Aquarana</taxon>
    </lineage>
</organism>
<sequence>MMKALKRSVGHFVTLVASSGTLPAVWDIQTSTWNQGLDSRRGEVQIPTTMEEEFRRRLRELQIQHRGPVSEQVLLGWFDSTRCELWKEALAHEQRHQGKVLPFIQERYWTQYGLRVLFLGEKPHKEQTAELSRLIWAEMRLGESYRALQWHVSQASPWIADDSPTEGFGYGGLGLLYVKLTGDPNSGSDLEWRLDEIMDFREGLLNTSEVHWALEDIEFLAIQEWELEIAYRRLLDSAQSQGWAPFAWDYQEIPVDNSEILTEEIAVENLEIAIPKAEVLTTGQSSANLCPAPIASSGFHGQVMVNLYPQTPVAETGDLIDFSAGEEQPDEPPAEELVSGPNFTVLCPAPTAVSLEFQGTSPAEALVTGQRVQDLCPSSGGSG</sequence>
<accession>A0A2G9RD53</accession>
<evidence type="ECO:0000313" key="2">
    <source>
        <dbReference type="Proteomes" id="UP000228934"/>
    </source>
</evidence>